<proteinExistence type="predicted"/>
<sequence>MLSILIPTYNYDIVHLVNDIHEQATKSNIEFEIIALDDVSNADTIKQNSKINVLKHTRYLVSKTNGGIAVNRQLLCDKAKFDWILLLDADMKLKDPLFISNYIDAIERNYEVIFGGIKYENEAPDSKILLRWKYGVHCEAIDAKKRNKTPYKITSAANMLIKKEVYKRFGLNSIGHSYGMDIFFGPQLKINNIPVLHINNEVFHLGLESSKTYLKKTRLAVETLLRLNHTKKIKLHENDLLKIFVLSKKTMFNYALSLFFKLFENTMTKNLLGKSPSIKLLQLYKIAYMCHFDLEKE</sequence>
<comment type="caution">
    <text evidence="2">The sequence shown here is derived from an EMBL/GenBank/DDBJ whole genome shotgun (WGS) entry which is preliminary data.</text>
</comment>
<dbReference type="RefSeq" id="WP_311942594.1">
    <property type="nucleotide sequence ID" value="NZ_JAVSCK010000005.1"/>
</dbReference>
<evidence type="ECO:0000259" key="1">
    <source>
        <dbReference type="Pfam" id="PF00535"/>
    </source>
</evidence>
<dbReference type="InterPro" id="IPR001173">
    <property type="entry name" value="Glyco_trans_2-like"/>
</dbReference>
<organism evidence="2 3">
    <name type="scientific">Hwangdonia seohaensis</name>
    <dbReference type="NCBI Taxonomy" id="1240727"/>
    <lineage>
        <taxon>Bacteria</taxon>
        <taxon>Pseudomonadati</taxon>
        <taxon>Bacteroidota</taxon>
        <taxon>Flavobacteriia</taxon>
        <taxon>Flavobacteriales</taxon>
        <taxon>Flavobacteriaceae</taxon>
        <taxon>Hwangdonia</taxon>
    </lineage>
</organism>
<reference evidence="3" key="1">
    <citation type="journal article" date="2019" name="Int. J. Syst. Evol. Microbiol.">
        <title>The Global Catalogue of Microorganisms (GCM) 10K type strain sequencing project: providing services to taxonomists for standard genome sequencing and annotation.</title>
        <authorList>
            <consortium name="The Broad Institute Genomics Platform"/>
            <consortium name="The Broad Institute Genome Sequencing Center for Infectious Disease"/>
            <person name="Wu L."/>
            <person name="Ma J."/>
        </authorList>
    </citation>
    <scope>NUCLEOTIDE SEQUENCE [LARGE SCALE GENOMIC DNA]</scope>
    <source>
        <strain evidence="3">CCUG 63246</strain>
    </source>
</reference>
<dbReference type="SUPFAM" id="SSF53448">
    <property type="entry name" value="Nucleotide-diphospho-sugar transferases"/>
    <property type="match status" value="1"/>
</dbReference>
<gene>
    <name evidence="2" type="ORF">ACFQ2E_15725</name>
</gene>
<dbReference type="Proteomes" id="UP001597163">
    <property type="component" value="Unassembled WGS sequence"/>
</dbReference>
<name>A0ABW3RFF6_9FLAO</name>
<dbReference type="EMBL" id="JBHTLJ010000005">
    <property type="protein sequence ID" value="MFD1163879.1"/>
    <property type="molecule type" value="Genomic_DNA"/>
</dbReference>
<evidence type="ECO:0000313" key="3">
    <source>
        <dbReference type="Proteomes" id="UP001597163"/>
    </source>
</evidence>
<evidence type="ECO:0000313" key="2">
    <source>
        <dbReference type="EMBL" id="MFD1163879.1"/>
    </source>
</evidence>
<feature type="domain" description="Glycosyltransferase 2-like" evidence="1">
    <location>
        <begin position="3"/>
        <end position="167"/>
    </location>
</feature>
<dbReference type="Gene3D" id="3.90.550.10">
    <property type="entry name" value="Spore Coat Polysaccharide Biosynthesis Protein SpsA, Chain A"/>
    <property type="match status" value="1"/>
</dbReference>
<dbReference type="InterPro" id="IPR029044">
    <property type="entry name" value="Nucleotide-diphossugar_trans"/>
</dbReference>
<protein>
    <submittedName>
        <fullName evidence="2">Glycosyltransferase family 2 protein</fullName>
    </submittedName>
</protein>
<dbReference type="Pfam" id="PF00535">
    <property type="entry name" value="Glycos_transf_2"/>
    <property type="match status" value="1"/>
</dbReference>
<accession>A0ABW3RFF6</accession>
<keyword evidence="3" id="KW-1185">Reference proteome</keyword>